<keyword evidence="4" id="KW-0862">Zinc</keyword>
<sequence length="156" mass="18961">MFEHLDHDETFERCGLFLKDRKVVKAHHTEGERPKHYVGVVVELPNRHHDRENNFRISQNDIDRALEWLRREQSDILGFWHTHPTRFLPGPSDDDLASVALGDKDWWHCVYSLDTRETTWFDYYDNVHTERDTARRPYKRVQSRACEYTRRQPERR</sequence>
<dbReference type="GeneID" id="77952077"/>
<dbReference type="RefSeq" id="YP_010675765.1">
    <property type="nucleotide sequence ID" value="NC_071006.1"/>
</dbReference>
<keyword evidence="1" id="KW-0645">Protease</keyword>
<keyword evidence="3" id="KW-0378">Hydrolase</keyword>
<keyword evidence="8" id="KW-1185">Reference proteome</keyword>
<dbReference type="InterPro" id="IPR028090">
    <property type="entry name" value="JAB_dom_prok"/>
</dbReference>
<dbReference type="Pfam" id="PF14464">
    <property type="entry name" value="Prok-JAB"/>
    <property type="match status" value="1"/>
</dbReference>
<organism evidence="7 8">
    <name type="scientific">Gordonia phage ChisanaKitsune</name>
    <dbReference type="NCBI Taxonomy" id="2871538"/>
    <lineage>
        <taxon>Viruses</taxon>
        <taxon>Duplodnaviria</taxon>
        <taxon>Heunggongvirae</taxon>
        <taxon>Uroviricota</taxon>
        <taxon>Caudoviricetes</taxon>
        <taxon>Chidieberevirus</taxon>
        <taxon>Chidieberevirus chisanakitsune</taxon>
    </lineage>
</organism>
<dbReference type="Gene3D" id="3.40.140.10">
    <property type="entry name" value="Cytidine Deaminase, domain 2"/>
    <property type="match status" value="1"/>
</dbReference>
<keyword evidence="5 7" id="KW-0482">Metalloprotease</keyword>
<reference evidence="7 8" key="1">
    <citation type="submission" date="2021-08" db="EMBL/GenBank/DDBJ databases">
        <authorList>
            <person name="Abebe M.A."/>
            <person name="Anderson J.Z."/>
            <person name="Burris R."/>
            <person name="Durrani M."/>
            <person name="Fetterly M.N."/>
            <person name="Fowler R.A."/>
            <person name="Friedman A."/>
            <person name="Khuong T.M."/>
            <person name="Konnor C.A."/>
            <person name="Madden B.G."/>
            <person name="Makula M.N."/>
            <person name="McTigue K."/>
            <person name="Morgan A.R."/>
            <person name="Qureshi S.I."/>
            <person name="Rainey M."/>
            <person name="Scherer A.E."/>
            <person name="Singer L."/>
            <person name="Thakar S.M."/>
            <person name="Truong P."/>
            <person name="Zaeean M.H."/>
            <person name="Balish M.F."/>
            <person name="Garlena R.A."/>
            <person name="Russell D.A."/>
            <person name="Jacobs-Sera D."/>
            <person name="Hatfull G.F."/>
        </authorList>
    </citation>
    <scope>NUCLEOTIDE SEQUENCE [LARGE SCALE GENOMIC DNA]</scope>
</reference>
<feature type="domain" description="JAB" evidence="6">
    <location>
        <begin position="2"/>
        <end position="114"/>
    </location>
</feature>
<evidence type="ECO:0000256" key="3">
    <source>
        <dbReference type="ARBA" id="ARBA00022801"/>
    </source>
</evidence>
<dbReference type="Proteomes" id="UP000827561">
    <property type="component" value="Segment"/>
</dbReference>
<evidence type="ECO:0000256" key="2">
    <source>
        <dbReference type="ARBA" id="ARBA00022723"/>
    </source>
</evidence>
<dbReference type="GO" id="GO:0046872">
    <property type="term" value="F:metal ion binding"/>
    <property type="evidence" value="ECO:0007669"/>
    <property type="project" value="UniProtKB-KW"/>
</dbReference>
<evidence type="ECO:0000256" key="4">
    <source>
        <dbReference type="ARBA" id="ARBA00022833"/>
    </source>
</evidence>
<evidence type="ECO:0000256" key="1">
    <source>
        <dbReference type="ARBA" id="ARBA00022670"/>
    </source>
</evidence>
<dbReference type="GO" id="GO:0006508">
    <property type="term" value="P:proteolysis"/>
    <property type="evidence" value="ECO:0007669"/>
    <property type="project" value="UniProtKB-KW"/>
</dbReference>
<proteinExistence type="predicted"/>
<evidence type="ECO:0000259" key="6">
    <source>
        <dbReference type="Pfam" id="PF14464"/>
    </source>
</evidence>
<gene>
    <name evidence="7" type="primary">118</name>
    <name evidence="7" type="ORF">SEA_CHISANAKITSUNE_118</name>
</gene>
<name>A0AAE7XFR6_9CAUD</name>
<accession>A0AAE7XFR6</accession>
<evidence type="ECO:0000313" key="8">
    <source>
        <dbReference type="Proteomes" id="UP000827561"/>
    </source>
</evidence>
<dbReference type="KEGG" id="vg:77952077"/>
<evidence type="ECO:0000313" key="7">
    <source>
        <dbReference type="EMBL" id="QZE10875.1"/>
    </source>
</evidence>
<protein>
    <submittedName>
        <fullName evidence="7">Metalloprotease</fullName>
    </submittedName>
</protein>
<dbReference type="EMBL" id="MZ820089">
    <property type="protein sequence ID" value="QZE10875.1"/>
    <property type="molecule type" value="Genomic_DNA"/>
</dbReference>
<keyword evidence="2" id="KW-0479">Metal-binding</keyword>
<dbReference type="SUPFAM" id="SSF102712">
    <property type="entry name" value="JAB1/MPN domain"/>
    <property type="match status" value="1"/>
</dbReference>
<evidence type="ECO:0000256" key="5">
    <source>
        <dbReference type="ARBA" id="ARBA00023049"/>
    </source>
</evidence>
<dbReference type="GO" id="GO:0008237">
    <property type="term" value="F:metallopeptidase activity"/>
    <property type="evidence" value="ECO:0007669"/>
    <property type="project" value="UniProtKB-KW"/>
</dbReference>